<dbReference type="PROSITE" id="PS50213">
    <property type="entry name" value="FAS1"/>
    <property type="match status" value="2"/>
</dbReference>
<reference evidence="6" key="2">
    <citation type="submission" date="2013-12" db="EMBL/GenBank/DDBJ databases">
        <title>Evolution of pathogenesis and genome organization in the Tremellales.</title>
        <authorList>
            <person name="Cuomo C."/>
            <person name="Litvintseva A."/>
            <person name="Heitman J."/>
            <person name="Chen Y."/>
            <person name="Sun S."/>
            <person name="Springer D."/>
            <person name="Dromer F."/>
            <person name="Young S."/>
            <person name="Zeng Q."/>
            <person name="Chapman S."/>
            <person name="Gujja S."/>
            <person name="Saif S."/>
            <person name="Birren B."/>
        </authorList>
    </citation>
    <scope>NUCLEOTIDE SEQUENCE [LARGE SCALE GENOMIC DNA]</scope>
    <source>
        <strain evidence="6">BCC8398</strain>
    </source>
</reference>
<feature type="region of interest" description="Disordered" evidence="1">
    <location>
        <begin position="384"/>
        <end position="407"/>
    </location>
</feature>
<evidence type="ECO:0000256" key="1">
    <source>
        <dbReference type="SAM" id="MobiDB-lite"/>
    </source>
</evidence>
<dbReference type="PANTHER" id="PTHR10900:SF77">
    <property type="entry name" value="FI19380P1"/>
    <property type="match status" value="1"/>
</dbReference>
<feature type="domain" description="FAS1" evidence="4">
    <location>
        <begin position="51"/>
        <end position="222"/>
    </location>
</feature>
<dbReference type="GO" id="GO:0005615">
    <property type="term" value="C:extracellular space"/>
    <property type="evidence" value="ECO:0007669"/>
    <property type="project" value="TreeGrafter"/>
</dbReference>
<dbReference type="Pfam" id="PF02469">
    <property type="entry name" value="Fasciclin"/>
    <property type="match status" value="2"/>
</dbReference>
<keyword evidence="2" id="KW-0472">Membrane</keyword>
<feature type="signal peptide" evidence="3">
    <location>
        <begin position="1"/>
        <end position="18"/>
    </location>
</feature>
<dbReference type="OrthoDB" id="286301at2759"/>
<feature type="chain" id="PRO_5008627299" description="FAS1 domain-containing protein" evidence="3">
    <location>
        <begin position="19"/>
        <end position="438"/>
    </location>
</feature>
<proteinExistence type="predicted"/>
<dbReference type="GO" id="GO:0016236">
    <property type="term" value="P:macroautophagy"/>
    <property type="evidence" value="ECO:0007669"/>
    <property type="project" value="TreeGrafter"/>
</dbReference>
<dbReference type="InterPro" id="IPR000782">
    <property type="entry name" value="FAS1_domain"/>
</dbReference>
<feature type="transmembrane region" description="Helical" evidence="2">
    <location>
        <begin position="418"/>
        <end position="437"/>
    </location>
</feature>
<feature type="compositionally biased region" description="Low complexity" evidence="1">
    <location>
        <begin position="384"/>
        <end position="399"/>
    </location>
</feature>
<evidence type="ECO:0000259" key="4">
    <source>
        <dbReference type="PROSITE" id="PS50213"/>
    </source>
</evidence>
<dbReference type="Proteomes" id="UP000092666">
    <property type="component" value="Unassembled WGS sequence"/>
</dbReference>
<reference evidence="5 6" key="1">
    <citation type="submission" date="2013-07" db="EMBL/GenBank/DDBJ databases">
        <title>The Genome Sequence of Cryptococcus heveanensis BCC8398.</title>
        <authorList>
            <consortium name="The Broad Institute Genome Sequencing Platform"/>
            <person name="Cuomo C."/>
            <person name="Litvintseva A."/>
            <person name="Chen Y."/>
            <person name="Heitman J."/>
            <person name="Sun S."/>
            <person name="Springer D."/>
            <person name="Dromer F."/>
            <person name="Young S.K."/>
            <person name="Zeng Q."/>
            <person name="Gargeya S."/>
            <person name="Fitzgerald M."/>
            <person name="Abouelleil A."/>
            <person name="Alvarado L."/>
            <person name="Berlin A.M."/>
            <person name="Chapman S.B."/>
            <person name="Dewar J."/>
            <person name="Goldberg J."/>
            <person name="Griggs A."/>
            <person name="Gujja S."/>
            <person name="Hansen M."/>
            <person name="Howarth C."/>
            <person name="Imamovic A."/>
            <person name="Larimer J."/>
            <person name="McCowan C."/>
            <person name="Murphy C."/>
            <person name="Pearson M."/>
            <person name="Priest M."/>
            <person name="Roberts A."/>
            <person name="Saif S."/>
            <person name="Shea T."/>
            <person name="Sykes S."/>
            <person name="Wortman J."/>
            <person name="Nusbaum C."/>
            <person name="Birren B."/>
        </authorList>
    </citation>
    <scope>NUCLEOTIDE SEQUENCE [LARGE SCALE GENOMIC DNA]</scope>
    <source>
        <strain evidence="5 6">BCC8398</strain>
    </source>
</reference>
<dbReference type="EMBL" id="KI669504">
    <property type="protein sequence ID" value="OCF33670.1"/>
    <property type="molecule type" value="Genomic_DNA"/>
</dbReference>
<dbReference type="InterPro" id="IPR050904">
    <property type="entry name" value="Adhesion/Biosynth-related"/>
</dbReference>
<feature type="region of interest" description="Disordered" evidence="1">
    <location>
        <begin position="172"/>
        <end position="192"/>
    </location>
</feature>
<accession>A0A1B9GRH1</accession>
<sequence>MKFATLSALLLAPALALAQSESASASASASASGSSAASPSATGEAAPGDGVTSYLTTLLGALNAANLTGLVGVASGIANTTEGLALLTELSQGNKTVFAPSNEAFSAVPQEVASNTTLLTQILSYHILNNSYTPDGVRTAPNHTIARSLLRGGNYTLPGNFSAPLVLSKSSSGSNSTSSGGNSTESSNSTSAFNINGPTSNVSATGPVAAANLQVYIINEVLSLPPSVSEVAGDLFPSLAGVIGQTGLLDPIAAAQGITIFAPNDAAFAGLGDALGQLNNTQISTILANHVINGTVVYSTGLTSSNYTSAAGEPFTFLSNGTGVFVQSANSTARIIQSDIIINNGVVHLIDGVLVNTGSNPEAAASAYSSGVAAAATSTEATAPVTATSEAAPTGSQSGSSGGSSAGQKLEAPAFTNAFVGGALALIGVVIGGGFTLM</sequence>
<dbReference type="PANTHER" id="PTHR10900">
    <property type="entry name" value="PERIOSTIN-RELATED"/>
    <property type="match status" value="1"/>
</dbReference>
<dbReference type="SUPFAM" id="SSF82153">
    <property type="entry name" value="FAS1 domain"/>
    <property type="match status" value="2"/>
</dbReference>
<evidence type="ECO:0000313" key="6">
    <source>
        <dbReference type="Proteomes" id="UP000092666"/>
    </source>
</evidence>
<keyword evidence="2" id="KW-0812">Transmembrane</keyword>
<organism evidence="5 6">
    <name type="scientific">Kwoniella heveanensis BCC8398</name>
    <dbReference type="NCBI Taxonomy" id="1296120"/>
    <lineage>
        <taxon>Eukaryota</taxon>
        <taxon>Fungi</taxon>
        <taxon>Dikarya</taxon>
        <taxon>Basidiomycota</taxon>
        <taxon>Agaricomycotina</taxon>
        <taxon>Tremellomycetes</taxon>
        <taxon>Tremellales</taxon>
        <taxon>Cryptococcaceae</taxon>
        <taxon>Kwoniella</taxon>
    </lineage>
</organism>
<dbReference type="AlphaFoldDB" id="A0A1B9GRH1"/>
<keyword evidence="2" id="KW-1133">Transmembrane helix</keyword>
<gene>
    <name evidence="5" type="ORF">I316_04744</name>
</gene>
<protein>
    <recommendedName>
        <fullName evidence="4">FAS1 domain-containing protein</fullName>
    </recommendedName>
</protein>
<dbReference type="InterPro" id="IPR036378">
    <property type="entry name" value="FAS1_dom_sf"/>
</dbReference>
<evidence type="ECO:0000256" key="2">
    <source>
        <dbReference type="SAM" id="Phobius"/>
    </source>
</evidence>
<dbReference type="STRING" id="1296120.A0A1B9GRH1"/>
<evidence type="ECO:0000256" key="3">
    <source>
        <dbReference type="SAM" id="SignalP"/>
    </source>
</evidence>
<feature type="domain" description="FAS1" evidence="4">
    <location>
        <begin position="215"/>
        <end position="354"/>
    </location>
</feature>
<keyword evidence="6" id="KW-1185">Reference proteome</keyword>
<dbReference type="SMART" id="SM00554">
    <property type="entry name" value="FAS1"/>
    <property type="match status" value="2"/>
</dbReference>
<dbReference type="GO" id="GO:0000329">
    <property type="term" value="C:fungal-type vacuole membrane"/>
    <property type="evidence" value="ECO:0007669"/>
    <property type="project" value="TreeGrafter"/>
</dbReference>
<keyword evidence="3" id="KW-0732">Signal</keyword>
<dbReference type="Gene3D" id="2.30.180.10">
    <property type="entry name" value="FAS1 domain"/>
    <property type="match status" value="2"/>
</dbReference>
<feature type="compositionally biased region" description="Low complexity" evidence="1">
    <location>
        <begin position="172"/>
        <end position="191"/>
    </location>
</feature>
<name>A0A1B9GRH1_9TREE</name>
<evidence type="ECO:0000313" key="5">
    <source>
        <dbReference type="EMBL" id="OCF33670.1"/>
    </source>
</evidence>